<dbReference type="InterPro" id="IPR039637">
    <property type="entry name" value="CNOT7/CNOT8/Pop2"/>
</dbReference>
<proteinExistence type="predicted"/>
<sequence>MNLFFPFRQRRTIQIAMDTEFPGSIFQHRRNLTSSHNYTILKANVDALKLIQLGLTLSDSAGNLPDLGTNYRYIWQFNFRDFNLARDAYAPDSIALLQRQGINFAYNATYGIHSAHFARLIISSRLLYNCNVTWLTFHGSYDFGYLVKIITRTTLPTELEEFLWFVKVMFGEVYDVKHMMLSCPSLYGGLDRVAQALKVDRVGKSHQAGSDSLLTWHVFQKIRDTCFIDDEYKKHADVLFGLELENCAKLQTSVDYFYM</sequence>
<dbReference type="SUPFAM" id="SSF53098">
    <property type="entry name" value="Ribonuclease H-like"/>
    <property type="match status" value="1"/>
</dbReference>
<reference evidence="1 2" key="1">
    <citation type="submission" date="2024-03" db="EMBL/GenBank/DDBJ databases">
        <authorList>
            <person name="Martinez-Hernandez J."/>
        </authorList>
    </citation>
    <scope>NUCLEOTIDE SEQUENCE [LARGE SCALE GENOMIC DNA]</scope>
</reference>
<protein>
    <submittedName>
        <fullName evidence="1">Uncharacterized protein</fullName>
    </submittedName>
</protein>
<keyword evidence="2" id="KW-1185">Reference proteome</keyword>
<organism evidence="1 2">
    <name type="scientific">Lupinus luteus</name>
    <name type="common">European yellow lupine</name>
    <dbReference type="NCBI Taxonomy" id="3873"/>
    <lineage>
        <taxon>Eukaryota</taxon>
        <taxon>Viridiplantae</taxon>
        <taxon>Streptophyta</taxon>
        <taxon>Embryophyta</taxon>
        <taxon>Tracheophyta</taxon>
        <taxon>Spermatophyta</taxon>
        <taxon>Magnoliopsida</taxon>
        <taxon>eudicotyledons</taxon>
        <taxon>Gunneridae</taxon>
        <taxon>Pentapetalae</taxon>
        <taxon>rosids</taxon>
        <taxon>fabids</taxon>
        <taxon>Fabales</taxon>
        <taxon>Fabaceae</taxon>
        <taxon>Papilionoideae</taxon>
        <taxon>50 kb inversion clade</taxon>
        <taxon>genistoids sensu lato</taxon>
        <taxon>core genistoids</taxon>
        <taxon>Genisteae</taxon>
        <taxon>Lupinus</taxon>
    </lineage>
</organism>
<dbReference type="Gene3D" id="3.30.420.10">
    <property type="entry name" value="Ribonuclease H-like superfamily/Ribonuclease H"/>
    <property type="match status" value="1"/>
</dbReference>
<name>A0AAV1WAC5_LUPLU</name>
<dbReference type="EMBL" id="CAXHTB010000005">
    <property type="protein sequence ID" value="CAL0306078.1"/>
    <property type="molecule type" value="Genomic_DNA"/>
</dbReference>
<dbReference type="Proteomes" id="UP001497480">
    <property type="component" value="Unassembled WGS sequence"/>
</dbReference>
<accession>A0AAV1WAC5</accession>
<dbReference type="InterPro" id="IPR036397">
    <property type="entry name" value="RNaseH_sf"/>
</dbReference>
<evidence type="ECO:0000313" key="2">
    <source>
        <dbReference type="Proteomes" id="UP001497480"/>
    </source>
</evidence>
<dbReference type="InterPro" id="IPR012337">
    <property type="entry name" value="RNaseH-like_sf"/>
</dbReference>
<gene>
    <name evidence="1" type="ORF">LLUT_LOCUS7138</name>
</gene>
<dbReference type="GO" id="GO:0030014">
    <property type="term" value="C:CCR4-NOT complex"/>
    <property type="evidence" value="ECO:0007669"/>
    <property type="project" value="InterPro"/>
</dbReference>
<comment type="caution">
    <text evidence="1">The sequence shown here is derived from an EMBL/GenBank/DDBJ whole genome shotgun (WGS) entry which is preliminary data.</text>
</comment>
<dbReference type="GO" id="GO:0003676">
    <property type="term" value="F:nucleic acid binding"/>
    <property type="evidence" value="ECO:0007669"/>
    <property type="project" value="InterPro"/>
</dbReference>
<dbReference type="GO" id="GO:0004535">
    <property type="term" value="F:poly(A)-specific ribonuclease activity"/>
    <property type="evidence" value="ECO:0007669"/>
    <property type="project" value="InterPro"/>
</dbReference>
<dbReference type="PANTHER" id="PTHR10797">
    <property type="entry name" value="CCR4-NOT TRANSCRIPTION COMPLEX SUBUNIT"/>
    <property type="match status" value="1"/>
</dbReference>
<evidence type="ECO:0000313" key="1">
    <source>
        <dbReference type="EMBL" id="CAL0306078.1"/>
    </source>
</evidence>
<dbReference type="AlphaFoldDB" id="A0AAV1WAC5"/>